<dbReference type="PRINTS" id="PR00035">
    <property type="entry name" value="HTHGNTR"/>
</dbReference>
<dbReference type="InParanoid" id="A0A1M6BFP8"/>
<dbReference type="InterPro" id="IPR000524">
    <property type="entry name" value="Tscrpt_reg_HTH_GntR"/>
</dbReference>
<evidence type="ECO:0000256" key="1">
    <source>
        <dbReference type="ARBA" id="ARBA00023015"/>
    </source>
</evidence>
<feature type="domain" description="HTH gntR-type" evidence="4">
    <location>
        <begin position="19"/>
        <end position="77"/>
    </location>
</feature>
<evidence type="ECO:0000313" key="5">
    <source>
        <dbReference type="EMBL" id="SHI47535.1"/>
    </source>
</evidence>
<dbReference type="InterPro" id="IPR036390">
    <property type="entry name" value="WH_DNA-bd_sf"/>
</dbReference>
<proteinExistence type="predicted"/>
<dbReference type="RefSeq" id="WP_143157649.1">
    <property type="nucleotide sequence ID" value="NZ_FQYR01000002.1"/>
</dbReference>
<evidence type="ECO:0000313" key="6">
    <source>
        <dbReference type="Proteomes" id="UP000184510"/>
    </source>
</evidence>
<dbReference type="InterPro" id="IPR036388">
    <property type="entry name" value="WH-like_DNA-bd_sf"/>
</dbReference>
<dbReference type="Pfam" id="PF00392">
    <property type="entry name" value="GntR"/>
    <property type="match status" value="1"/>
</dbReference>
<dbReference type="Proteomes" id="UP000184510">
    <property type="component" value="Unassembled WGS sequence"/>
</dbReference>
<evidence type="ECO:0000256" key="2">
    <source>
        <dbReference type="ARBA" id="ARBA00023125"/>
    </source>
</evidence>
<dbReference type="GO" id="GO:0003677">
    <property type="term" value="F:DNA binding"/>
    <property type="evidence" value="ECO:0007669"/>
    <property type="project" value="UniProtKB-KW"/>
</dbReference>
<sequence length="355" mass="40330">MKDKLPRIPLEKLSLPELLAGKLKQLILEKKWTHELPGIRALSETFGVSTLVVKQALEQLEQEGLLDPAEKGKARHIHLGAVPPDSASDTLILLRPYKHLMSTLTNEVYETCLRQLIAMEASFREIAIDVKDGSQFSLPSHEDVSQITNLKGVIACDVAHDKAREAFGPDVPMLVMGPKLIEDSRCASVALSISDTFAKLIHHLLQLGLSFVPILTSYPTKAFHAKLSHLTEEIYASHQLRYREELHLPYTDYSNLESVISRILDYGLPEAVICLGNDQWCFLTHYFMQRGLKVEVLCLFETPLFRLFKSKPYVCQPLYEDYASALCDWLTQLDHPMPLTFNRKVGCRFSWEKKK</sequence>
<keyword evidence="2" id="KW-0238">DNA-binding</keyword>
<keyword evidence="6" id="KW-1185">Reference proteome</keyword>
<dbReference type="AlphaFoldDB" id="A0A1M6BFP8"/>
<dbReference type="SUPFAM" id="SSF46785">
    <property type="entry name" value="Winged helix' DNA-binding domain"/>
    <property type="match status" value="1"/>
</dbReference>
<keyword evidence="1" id="KW-0805">Transcription regulation</keyword>
<dbReference type="SMART" id="SM00345">
    <property type="entry name" value="HTH_GNTR"/>
    <property type="match status" value="1"/>
</dbReference>
<evidence type="ECO:0000259" key="4">
    <source>
        <dbReference type="SMART" id="SM00345"/>
    </source>
</evidence>
<reference evidence="5 6" key="1">
    <citation type="submission" date="2016-11" db="EMBL/GenBank/DDBJ databases">
        <authorList>
            <person name="Jaros S."/>
            <person name="Januszkiewicz K."/>
            <person name="Wedrychowicz H."/>
        </authorList>
    </citation>
    <scope>NUCLEOTIDE SEQUENCE [LARGE SCALE GENOMIC DNA]</scope>
    <source>
        <strain evidence="5 6">DSM 18772</strain>
    </source>
</reference>
<organism evidence="5 6">
    <name type="scientific">Rubritalea squalenifaciens DSM 18772</name>
    <dbReference type="NCBI Taxonomy" id="1123071"/>
    <lineage>
        <taxon>Bacteria</taxon>
        <taxon>Pseudomonadati</taxon>
        <taxon>Verrucomicrobiota</taxon>
        <taxon>Verrucomicrobiia</taxon>
        <taxon>Verrucomicrobiales</taxon>
        <taxon>Rubritaleaceae</taxon>
        <taxon>Rubritalea</taxon>
    </lineage>
</organism>
<name>A0A1M6BFP8_9BACT</name>
<dbReference type="Gene3D" id="1.10.10.10">
    <property type="entry name" value="Winged helix-like DNA-binding domain superfamily/Winged helix DNA-binding domain"/>
    <property type="match status" value="1"/>
</dbReference>
<keyword evidence="3" id="KW-0804">Transcription</keyword>
<evidence type="ECO:0000256" key="3">
    <source>
        <dbReference type="ARBA" id="ARBA00023163"/>
    </source>
</evidence>
<gene>
    <name evidence="5" type="ORF">SAMN02745181_0204</name>
</gene>
<dbReference type="EMBL" id="FQYR01000002">
    <property type="protein sequence ID" value="SHI47535.1"/>
    <property type="molecule type" value="Genomic_DNA"/>
</dbReference>
<accession>A0A1M6BFP8</accession>
<protein>
    <submittedName>
        <fullName evidence="5">Regulatory protein, gntR family</fullName>
    </submittedName>
</protein>
<dbReference type="GO" id="GO:0003700">
    <property type="term" value="F:DNA-binding transcription factor activity"/>
    <property type="evidence" value="ECO:0007669"/>
    <property type="project" value="InterPro"/>
</dbReference>